<protein>
    <recommendedName>
        <fullName evidence="1">Rhodanese domain-containing protein</fullName>
    </recommendedName>
</protein>
<dbReference type="AlphaFoldDB" id="A0A095Y1E0"/>
<organism evidence="2 3">
    <name type="scientific">Corynebacterium freneyi DNF00450</name>
    <dbReference type="NCBI Taxonomy" id="1287475"/>
    <lineage>
        <taxon>Bacteria</taxon>
        <taxon>Bacillati</taxon>
        <taxon>Actinomycetota</taxon>
        <taxon>Actinomycetes</taxon>
        <taxon>Mycobacteriales</taxon>
        <taxon>Corynebacteriaceae</taxon>
        <taxon>Corynebacterium</taxon>
    </lineage>
</organism>
<dbReference type="EMBL" id="JRNE01000067">
    <property type="protein sequence ID" value="KGF15846.1"/>
    <property type="molecule type" value="Genomic_DNA"/>
</dbReference>
<dbReference type="PROSITE" id="PS50206">
    <property type="entry name" value="RHODANESE_3"/>
    <property type="match status" value="1"/>
</dbReference>
<gene>
    <name evidence="2" type="ORF">HMPREF1650_10035</name>
</gene>
<dbReference type="InterPro" id="IPR001763">
    <property type="entry name" value="Rhodanese-like_dom"/>
</dbReference>
<accession>A0A095Y1E0</accession>
<feature type="domain" description="Rhodanese" evidence="1">
    <location>
        <begin position="125"/>
        <end position="162"/>
    </location>
</feature>
<name>A0A095Y1E0_9CORY</name>
<proteinExistence type="predicted"/>
<evidence type="ECO:0000259" key="1">
    <source>
        <dbReference type="PROSITE" id="PS50206"/>
    </source>
</evidence>
<sequence>MGSARMGRRRAGVRHGFATVGLAVALALTGCGYDPSTAGNQEPPQGAAPSVDDADVSRQYAAHLVADAEKLLPLAEHIQVDGAVSGPVKSVAGELRGILDTQIDLLDSDGGSSMFADEELQSVLGASGKEAEQAFVDLLRPHVSRLKTGWEGLVDAGDPVVAEVARDSVERLEEVAGKLEQLPGN</sequence>
<reference evidence="2 3" key="1">
    <citation type="submission" date="2014-07" db="EMBL/GenBank/DDBJ databases">
        <authorList>
            <person name="McCorrison J."/>
            <person name="Sanka R."/>
            <person name="Torralba M."/>
            <person name="Gillis M."/>
            <person name="Haft D.H."/>
            <person name="Methe B."/>
            <person name="Sutton G."/>
            <person name="Nelson K.E."/>
        </authorList>
    </citation>
    <scope>NUCLEOTIDE SEQUENCE [LARGE SCALE GENOMIC DNA]</scope>
    <source>
        <strain evidence="2 3">DNF00450</strain>
    </source>
</reference>
<dbReference type="PROSITE" id="PS51257">
    <property type="entry name" value="PROKAR_LIPOPROTEIN"/>
    <property type="match status" value="1"/>
</dbReference>
<evidence type="ECO:0000313" key="2">
    <source>
        <dbReference type="EMBL" id="KGF15846.1"/>
    </source>
</evidence>
<comment type="caution">
    <text evidence="2">The sequence shown here is derived from an EMBL/GenBank/DDBJ whole genome shotgun (WGS) entry which is preliminary data.</text>
</comment>
<evidence type="ECO:0000313" key="3">
    <source>
        <dbReference type="Proteomes" id="UP000029548"/>
    </source>
</evidence>
<dbReference type="Proteomes" id="UP000029548">
    <property type="component" value="Unassembled WGS sequence"/>
</dbReference>
<dbReference type="RefSeq" id="WP_035122992.1">
    <property type="nucleotide sequence ID" value="NZ_JRNE01000067.1"/>
</dbReference>